<gene>
    <name evidence="5" type="ORF">ABVT43_10445</name>
</gene>
<dbReference type="PROSITE" id="PS50995">
    <property type="entry name" value="HTH_MARR_2"/>
    <property type="match status" value="1"/>
</dbReference>
<dbReference type="InterPro" id="IPR023187">
    <property type="entry name" value="Tscrpt_reg_MarR-type_CS"/>
</dbReference>
<dbReference type="RefSeq" id="WP_353896133.1">
    <property type="nucleotide sequence ID" value="NZ_JBEVCJ010000011.1"/>
</dbReference>
<proteinExistence type="predicted"/>
<dbReference type="Gene3D" id="1.10.10.10">
    <property type="entry name" value="Winged helix-like DNA-binding domain superfamily/Winged helix DNA-binding domain"/>
    <property type="match status" value="1"/>
</dbReference>
<keyword evidence="2" id="KW-0238">DNA-binding</keyword>
<evidence type="ECO:0000256" key="1">
    <source>
        <dbReference type="ARBA" id="ARBA00023015"/>
    </source>
</evidence>
<organism evidence="5 6">
    <name type="scientific">Aliikangiella maris</name>
    <dbReference type="NCBI Taxonomy" id="3162458"/>
    <lineage>
        <taxon>Bacteria</taxon>
        <taxon>Pseudomonadati</taxon>
        <taxon>Pseudomonadota</taxon>
        <taxon>Gammaproteobacteria</taxon>
        <taxon>Oceanospirillales</taxon>
        <taxon>Pleioneaceae</taxon>
        <taxon>Aliikangiella</taxon>
    </lineage>
</organism>
<accession>A0ABV2BVH3</accession>
<dbReference type="SMART" id="SM00347">
    <property type="entry name" value="HTH_MARR"/>
    <property type="match status" value="1"/>
</dbReference>
<feature type="domain" description="HTH marR-type" evidence="4">
    <location>
        <begin position="4"/>
        <end position="136"/>
    </location>
</feature>
<evidence type="ECO:0000313" key="6">
    <source>
        <dbReference type="Proteomes" id="UP001548189"/>
    </source>
</evidence>
<dbReference type="PANTHER" id="PTHR42756">
    <property type="entry name" value="TRANSCRIPTIONAL REGULATOR, MARR"/>
    <property type="match status" value="1"/>
</dbReference>
<dbReference type="PANTHER" id="PTHR42756:SF1">
    <property type="entry name" value="TRANSCRIPTIONAL REPRESSOR OF EMRAB OPERON"/>
    <property type="match status" value="1"/>
</dbReference>
<protein>
    <submittedName>
        <fullName evidence="5">MarR family transcriptional regulator</fullName>
    </submittedName>
</protein>
<dbReference type="Proteomes" id="UP001548189">
    <property type="component" value="Unassembled WGS sequence"/>
</dbReference>
<name>A0ABV2BVH3_9GAMM</name>
<dbReference type="PROSITE" id="PS01117">
    <property type="entry name" value="HTH_MARR_1"/>
    <property type="match status" value="1"/>
</dbReference>
<evidence type="ECO:0000313" key="5">
    <source>
        <dbReference type="EMBL" id="MET1255547.1"/>
    </source>
</evidence>
<evidence type="ECO:0000256" key="2">
    <source>
        <dbReference type="ARBA" id="ARBA00023125"/>
    </source>
</evidence>
<dbReference type="InterPro" id="IPR000835">
    <property type="entry name" value="HTH_MarR-typ"/>
</dbReference>
<dbReference type="Pfam" id="PF01047">
    <property type="entry name" value="MarR"/>
    <property type="match status" value="1"/>
</dbReference>
<comment type="caution">
    <text evidence="5">The sequence shown here is derived from an EMBL/GenBank/DDBJ whole genome shotgun (WGS) entry which is preliminary data.</text>
</comment>
<dbReference type="InterPro" id="IPR036388">
    <property type="entry name" value="WH-like_DNA-bd_sf"/>
</dbReference>
<keyword evidence="3" id="KW-0804">Transcription</keyword>
<dbReference type="EMBL" id="JBEVCJ010000011">
    <property type="protein sequence ID" value="MET1255547.1"/>
    <property type="molecule type" value="Genomic_DNA"/>
</dbReference>
<dbReference type="SUPFAM" id="SSF46785">
    <property type="entry name" value="Winged helix' DNA-binding domain"/>
    <property type="match status" value="1"/>
</dbReference>
<dbReference type="InterPro" id="IPR036390">
    <property type="entry name" value="WH_DNA-bd_sf"/>
</dbReference>
<evidence type="ECO:0000259" key="4">
    <source>
        <dbReference type="PROSITE" id="PS50995"/>
    </source>
</evidence>
<reference evidence="5 6" key="1">
    <citation type="submission" date="2024-06" db="EMBL/GenBank/DDBJ databases">
        <authorList>
            <person name="Li F."/>
        </authorList>
    </citation>
    <scope>NUCLEOTIDE SEQUENCE [LARGE SCALE GENOMIC DNA]</scope>
    <source>
        <strain evidence="5 6">GXAS 311</strain>
    </source>
</reference>
<keyword evidence="6" id="KW-1185">Reference proteome</keyword>
<sequence length="165" mass="18276">MEKYDELLVSLRKIIRSIDLHSKKLNKNSGLTGPQLLVLQSINRTNGITAKAIAENVNLSQGTITSILDRLAAKGAISRVRSETDRRRISVYLTAEGENLLNQSPKPLQDHFIERFQSLEIWEQNQLLASAGKIAAMMDASELDAAPLLEIGAIVEHEQDDTDIS</sequence>
<dbReference type="PRINTS" id="PR00598">
    <property type="entry name" value="HTHMARR"/>
</dbReference>
<evidence type="ECO:0000256" key="3">
    <source>
        <dbReference type="ARBA" id="ARBA00023163"/>
    </source>
</evidence>
<keyword evidence="1" id="KW-0805">Transcription regulation</keyword>